<dbReference type="InterPro" id="IPR008847">
    <property type="entry name" value="Suf"/>
</dbReference>
<name>A0ABP0TAA5_9BRYO</name>
<feature type="compositionally biased region" description="Polar residues" evidence="4">
    <location>
        <begin position="782"/>
        <end position="797"/>
    </location>
</feature>
<accession>A0ABP0TAA5</accession>
<dbReference type="SUPFAM" id="SSF48452">
    <property type="entry name" value="TPR-like"/>
    <property type="match status" value="1"/>
</dbReference>
<dbReference type="PANTHER" id="PTHR19980">
    <property type="entry name" value="RNA CLEAVAGE STIMULATION FACTOR"/>
    <property type="match status" value="1"/>
</dbReference>
<protein>
    <recommendedName>
        <fullName evidence="5">Suppressor of forked domain-containing protein</fullName>
    </recommendedName>
</protein>
<keyword evidence="7" id="KW-1185">Reference proteome</keyword>
<evidence type="ECO:0000256" key="1">
    <source>
        <dbReference type="ARBA" id="ARBA00004123"/>
    </source>
</evidence>
<reference evidence="6 7" key="1">
    <citation type="submission" date="2024-02" db="EMBL/GenBank/DDBJ databases">
        <authorList>
            <consortium name="ELIXIR-Norway"/>
            <consortium name="Elixir Norway"/>
        </authorList>
    </citation>
    <scope>NUCLEOTIDE SEQUENCE [LARGE SCALE GENOMIC DNA]</scope>
</reference>
<evidence type="ECO:0000313" key="7">
    <source>
        <dbReference type="Proteomes" id="UP001497512"/>
    </source>
</evidence>
<comment type="subcellular location">
    <subcellularLocation>
        <location evidence="1">Nucleus</location>
    </subcellularLocation>
</comment>
<keyword evidence="2" id="KW-0677">Repeat</keyword>
<evidence type="ECO:0000259" key="5">
    <source>
        <dbReference type="Pfam" id="PF05843"/>
    </source>
</evidence>
<feature type="domain" description="Suppressor of forked" evidence="5">
    <location>
        <begin position="95"/>
        <end position="606"/>
    </location>
</feature>
<feature type="region of interest" description="Disordered" evidence="4">
    <location>
        <begin position="750"/>
        <end position="869"/>
    </location>
</feature>
<evidence type="ECO:0000256" key="4">
    <source>
        <dbReference type="SAM" id="MobiDB-lite"/>
    </source>
</evidence>
<dbReference type="Proteomes" id="UP001497512">
    <property type="component" value="Chromosome 1"/>
</dbReference>
<organism evidence="6 7">
    <name type="scientific">Sphagnum troendelagicum</name>
    <dbReference type="NCBI Taxonomy" id="128251"/>
    <lineage>
        <taxon>Eukaryota</taxon>
        <taxon>Viridiplantae</taxon>
        <taxon>Streptophyta</taxon>
        <taxon>Embryophyta</taxon>
        <taxon>Bryophyta</taxon>
        <taxon>Sphagnophytina</taxon>
        <taxon>Sphagnopsida</taxon>
        <taxon>Sphagnales</taxon>
        <taxon>Sphagnaceae</taxon>
        <taxon>Sphagnum</taxon>
    </lineage>
</organism>
<dbReference type="InterPro" id="IPR045243">
    <property type="entry name" value="Rna14-like"/>
</dbReference>
<dbReference type="SMART" id="SM00386">
    <property type="entry name" value="HAT"/>
    <property type="match status" value="9"/>
</dbReference>
<evidence type="ECO:0000256" key="2">
    <source>
        <dbReference type="ARBA" id="ARBA00022737"/>
    </source>
</evidence>
<dbReference type="EMBL" id="OZ019893">
    <property type="protein sequence ID" value="CAK9190422.1"/>
    <property type="molecule type" value="Genomic_DNA"/>
</dbReference>
<dbReference type="PANTHER" id="PTHR19980:SF0">
    <property type="entry name" value="CLEAVAGE STIMULATION FACTOR SUBUNIT 3"/>
    <property type="match status" value="1"/>
</dbReference>
<evidence type="ECO:0000313" key="6">
    <source>
        <dbReference type="EMBL" id="CAK9190422.1"/>
    </source>
</evidence>
<dbReference type="InterPro" id="IPR003107">
    <property type="entry name" value="HAT"/>
</dbReference>
<feature type="compositionally biased region" description="Polar residues" evidence="4">
    <location>
        <begin position="755"/>
        <end position="775"/>
    </location>
</feature>
<proteinExistence type="predicted"/>
<gene>
    <name evidence="6" type="ORF">CSSPTR1EN2_LOCUS882</name>
</gene>
<keyword evidence="3" id="KW-0539">Nucleus</keyword>
<sequence>MIKSMGSSSGVAAAGLATDGPLQADAKMMEGGGAVVTPAAAGSLEDGPPATTTTANATVGASASAVAPAAAAADVGVPEAAAAALTNTATMTVNERRARESIATNPYDVEAWTALCNEAQTKPIGEAAPVFEQFLATFPTAARYWRMYVDAQIAANDDEAVKQIFSRCLLHCLHVDLWRSYVRYMRKVNDSRGPEGRDEMRKAFEFMLSHIGFDITAGPVWLEYISFLKAAPALTPQEESQRMTAVRKAYQKAVLAPVHLVEQIWKEYENFENSVSRALAKGLLAEYQPKHFSARAVYRERKKYCERIDANMLAVPPTGSYKARQQCLAWKQLLTFEKGNPQRLDAVGLSKHVAFTYEQCLMYLYHYPDIWYDYATWHAQNGSPDSAAVVFQRALKALPDTAVLHYAYAEFEEARGGIKEAKGVYETLVSNDSTANALAYIQLMRFVRRTEGVDAARKVFFEARKAPACTYHVYVASANLELCIDKDPKVARNIFELGLKKYIHEPAYVLEYVDFLCRMNDDRNVRVLFERALSVLPPEESAEVWNRFLAFEQMYGDLVSMLKVEQRRKETLSQTGEDGSAVGESSLQQLIARYRFLDLWPCSTFDLDHITHQQVLLAMMNPQVRCSSFTPGPVLNSVPFAVVEKAPIAGGTGGSGVNIVRPDVSRMVLYDPRQGFALRPPPLPPGRPPGDTSLAIKTVEDAFKYLPSSVGSFLARLPAVTGPFPDPEVVMTVLLQTELQVVMDEGATQAVPTAASPSTLGDPSASSNKTQSGQSVPPRPPNFNSQPSLDAWNSSALNPRPARQPPTSKRKDPEKVEEEDMPTTQARPPPRDVFRLRQLQRARVGSSVQSGSTSGGSGAFSGERSGSSE</sequence>
<evidence type="ECO:0000256" key="3">
    <source>
        <dbReference type="ARBA" id="ARBA00023242"/>
    </source>
</evidence>
<dbReference type="Pfam" id="PF05843">
    <property type="entry name" value="Suf"/>
    <property type="match status" value="1"/>
</dbReference>
<dbReference type="Gene3D" id="1.25.40.1040">
    <property type="match status" value="1"/>
</dbReference>
<dbReference type="InterPro" id="IPR011990">
    <property type="entry name" value="TPR-like_helical_dom_sf"/>
</dbReference>